<dbReference type="Pfam" id="PF04398">
    <property type="entry name" value="DUF538"/>
    <property type="match status" value="1"/>
</dbReference>
<accession>A0A2Z7DAH2</accession>
<dbReference type="OrthoDB" id="1873537at2759"/>
<reference evidence="1 2" key="1">
    <citation type="journal article" date="2015" name="Proc. Natl. Acad. Sci. U.S.A.">
        <title>The resurrection genome of Boea hygrometrica: A blueprint for survival of dehydration.</title>
        <authorList>
            <person name="Xiao L."/>
            <person name="Yang G."/>
            <person name="Zhang L."/>
            <person name="Yang X."/>
            <person name="Zhao S."/>
            <person name="Ji Z."/>
            <person name="Zhou Q."/>
            <person name="Hu M."/>
            <person name="Wang Y."/>
            <person name="Chen M."/>
            <person name="Xu Y."/>
            <person name="Jin H."/>
            <person name="Xiao X."/>
            <person name="Hu G."/>
            <person name="Bao F."/>
            <person name="Hu Y."/>
            <person name="Wan P."/>
            <person name="Li L."/>
            <person name="Deng X."/>
            <person name="Kuang T."/>
            <person name="Xiang C."/>
            <person name="Zhu J.K."/>
            <person name="Oliver M.J."/>
            <person name="He Y."/>
        </authorList>
    </citation>
    <scope>NUCLEOTIDE SEQUENCE [LARGE SCALE GENOMIC DNA]</scope>
    <source>
        <strain evidence="2">cv. XS01</strain>
    </source>
</reference>
<evidence type="ECO:0000313" key="1">
    <source>
        <dbReference type="EMBL" id="KZV56592.1"/>
    </source>
</evidence>
<dbReference type="PANTHER" id="PTHR31676:SF196">
    <property type="entry name" value="DUF538 FAMILY PROTEIN"/>
    <property type="match status" value="1"/>
</dbReference>
<evidence type="ECO:0000313" key="2">
    <source>
        <dbReference type="Proteomes" id="UP000250235"/>
    </source>
</evidence>
<dbReference type="Proteomes" id="UP000250235">
    <property type="component" value="Unassembled WGS sequence"/>
</dbReference>
<dbReference type="InterPro" id="IPR036758">
    <property type="entry name" value="At5g01610-like"/>
</dbReference>
<dbReference type="SUPFAM" id="SSF141562">
    <property type="entry name" value="At5g01610-like"/>
    <property type="match status" value="1"/>
</dbReference>
<keyword evidence="2" id="KW-1185">Reference proteome</keyword>
<sequence>MIKGVISKGRLRKLSGVSVKVAVMWLGIVEVDRKGEKLEFSVGFASADFPAQNFDKCPRCGCGLDCFEGDDSSSFLS</sequence>
<dbReference type="PANTHER" id="PTHR31676">
    <property type="entry name" value="T31J12.3 PROTEIN-RELATED"/>
    <property type="match status" value="1"/>
</dbReference>
<dbReference type="Gene3D" id="2.30.240.10">
    <property type="entry name" value="At5g01610-like"/>
    <property type="match status" value="1"/>
</dbReference>
<name>A0A2Z7DAH2_9LAMI</name>
<organism evidence="1 2">
    <name type="scientific">Dorcoceras hygrometricum</name>
    <dbReference type="NCBI Taxonomy" id="472368"/>
    <lineage>
        <taxon>Eukaryota</taxon>
        <taxon>Viridiplantae</taxon>
        <taxon>Streptophyta</taxon>
        <taxon>Embryophyta</taxon>
        <taxon>Tracheophyta</taxon>
        <taxon>Spermatophyta</taxon>
        <taxon>Magnoliopsida</taxon>
        <taxon>eudicotyledons</taxon>
        <taxon>Gunneridae</taxon>
        <taxon>Pentapetalae</taxon>
        <taxon>asterids</taxon>
        <taxon>lamiids</taxon>
        <taxon>Lamiales</taxon>
        <taxon>Gesneriaceae</taxon>
        <taxon>Didymocarpoideae</taxon>
        <taxon>Trichosporeae</taxon>
        <taxon>Loxocarpinae</taxon>
        <taxon>Dorcoceras</taxon>
    </lineage>
</organism>
<dbReference type="InterPro" id="IPR007493">
    <property type="entry name" value="DUF538"/>
</dbReference>
<dbReference type="EMBL" id="KQ988032">
    <property type="protein sequence ID" value="KZV56592.1"/>
    <property type="molecule type" value="Genomic_DNA"/>
</dbReference>
<gene>
    <name evidence="1" type="ORF">F511_09071</name>
</gene>
<proteinExistence type="predicted"/>
<dbReference type="AlphaFoldDB" id="A0A2Z7DAH2"/>
<protein>
    <submittedName>
        <fullName evidence="1">Uncharacterized protein</fullName>
    </submittedName>
</protein>